<protein>
    <recommendedName>
        <fullName evidence="1">RHS protein conserved region domain-containing protein</fullName>
    </recommendedName>
</protein>
<gene>
    <name evidence="2" type="ORF">FNU76_00780</name>
</gene>
<sequence>MDFGAVRYIHTDHLGTARLITDATKRPIWAWQGEPFGNTPPNEDPEGTGGAYAYNPRFPGQYYDKETGLYYNYHRDYDPALGRYAQSDPIGLQGGINTYAYVGSGPLSNVDPLGLAPDINLFKPGFLGFWGEVAYKNAEKFNSAPGEFTVAGHGNPSNMIDSDRKSIPVQDMAKMIQAHSTGGRIFHTIAFDKCSCRRAGVCNVRI</sequence>
<dbReference type="AlphaFoldDB" id="A0A516SM07"/>
<dbReference type="OrthoDB" id="5150353at2"/>
<reference evidence="3" key="1">
    <citation type="submission" date="2019-07" db="EMBL/GenBank/DDBJ databases">
        <title>Chitinimonas sp. nov., isolated from Ny-Alesund, arctica soil.</title>
        <authorList>
            <person name="Xu Q."/>
            <person name="Peng F."/>
        </authorList>
    </citation>
    <scope>NUCLEOTIDE SEQUENCE [LARGE SCALE GENOMIC DNA]</scope>
    <source>
        <strain evidence="3">R3-44</strain>
    </source>
</reference>
<dbReference type="InterPro" id="IPR022385">
    <property type="entry name" value="Rhs_assc_core"/>
</dbReference>
<dbReference type="PRINTS" id="PR00394">
    <property type="entry name" value="RHSPROTEIN"/>
</dbReference>
<accession>A0A516SM07</accession>
<organism evidence="2 3">
    <name type="scientific">Chitinimonas arctica</name>
    <dbReference type="NCBI Taxonomy" id="2594795"/>
    <lineage>
        <taxon>Bacteria</taxon>
        <taxon>Pseudomonadati</taxon>
        <taxon>Pseudomonadota</taxon>
        <taxon>Betaproteobacteria</taxon>
        <taxon>Neisseriales</taxon>
        <taxon>Chitinibacteraceae</taxon>
        <taxon>Chitinimonas</taxon>
    </lineage>
</organism>
<dbReference type="RefSeq" id="WP_144280537.1">
    <property type="nucleotide sequence ID" value="NZ_CP041730.1"/>
</dbReference>
<dbReference type="EMBL" id="CP041730">
    <property type="protein sequence ID" value="QDQ29169.1"/>
    <property type="molecule type" value="Genomic_DNA"/>
</dbReference>
<dbReference type="NCBIfam" id="TIGR03696">
    <property type="entry name" value="Rhs_assc_core"/>
    <property type="match status" value="1"/>
</dbReference>
<evidence type="ECO:0000259" key="1">
    <source>
        <dbReference type="Pfam" id="PF03527"/>
    </source>
</evidence>
<feature type="domain" description="RHS protein conserved region" evidence="1">
    <location>
        <begin position="6"/>
        <end position="39"/>
    </location>
</feature>
<proteinExistence type="predicted"/>
<dbReference type="PANTHER" id="PTHR32305">
    <property type="match status" value="1"/>
</dbReference>
<dbReference type="KEGG" id="cari:FNU76_00780"/>
<dbReference type="InterPro" id="IPR050708">
    <property type="entry name" value="T6SS_VgrG/RHS"/>
</dbReference>
<dbReference type="InterPro" id="IPR001826">
    <property type="entry name" value="RHS"/>
</dbReference>
<name>A0A516SM07_9NEIS</name>
<dbReference type="PANTHER" id="PTHR32305:SF15">
    <property type="entry name" value="PROTEIN RHSA-RELATED"/>
    <property type="match status" value="1"/>
</dbReference>
<evidence type="ECO:0000313" key="3">
    <source>
        <dbReference type="Proteomes" id="UP000317550"/>
    </source>
</evidence>
<keyword evidence="3" id="KW-1185">Reference proteome</keyword>
<dbReference type="Gene3D" id="2.180.10.10">
    <property type="entry name" value="RHS repeat-associated core"/>
    <property type="match status" value="1"/>
</dbReference>
<evidence type="ECO:0000313" key="2">
    <source>
        <dbReference type="EMBL" id="QDQ29169.1"/>
    </source>
</evidence>
<dbReference type="Pfam" id="PF03527">
    <property type="entry name" value="RHS"/>
    <property type="match status" value="1"/>
</dbReference>
<dbReference type="Proteomes" id="UP000317550">
    <property type="component" value="Chromosome"/>
</dbReference>